<dbReference type="Proteomes" id="UP000828390">
    <property type="component" value="Unassembled WGS sequence"/>
</dbReference>
<organism evidence="2 3">
    <name type="scientific">Dreissena polymorpha</name>
    <name type="common">Zebra mussel</name>
    <name type="synonym">Mytilus polymorpha</name>
    <dbReference type="NCBI Taxonomy" id="45954"/>
    <lineage>
        <taxon>Eukaryota</taxon>
        <taxon>Metazoa</taxon>
        <taxon>Spiralia</taxon>
        <taxon>Lophotrochozoa</taxon>
        <taxon>Mollusca</taxon>
        <taxon>Bivalvia</taxon>
        <taxon>Autobranchia</taxon>
        <taxon>Heteroconchia</taxon>
        <taxon>Euheterodonta</taxon>
        <taxon>Imparidentia</taxon>
        <taxon>Neoheterodontei</taxon>
        <taxon>Myida</taxon>
        <taxon>Dreissenoidea</taxon>
        <taxon>Dreissenidae</taxon>
        <taxon>Dreissena</taxon>
    </lineage>
</organism>
<proteinExistence type="predicted"/>
<protein>
    <submittedName>
        <fullName evidence="2">Uncharacterized protein</fullName>
    </submittedName>
</protein>
<comment type="caution">
    <text evidence="2">The sequence shown here is derived from an EMBL/GenBank/DDBJ whole genome shotgun (WGS) entry which is preliminary data.</text>
</comment>
<evidence type="ECO:0000313" key="2">
    <source>
        <dbReference type="EMBL" id="KAH3866111.1"/>
    </source>
</evidence>
<reference evidence="2" key="2">
    <citation type="submission" date="2020-11" db="EMBL/GenBank/DDBJ databases">
        <authorList>
            <person name="McCartney M.A."/>
            <person name="Auch B."/>
            <person name="Kono T."/>
            <person name="Mallez S."/>
            <person name="Becker A."/>
            <person name="Gohl D.M."/>
            <person name="Silverstein K.A.T."/>
            <person name="Koren S."/>
            <person name="Bechman K.B."/>
            <person name="Herman A."/>
            <person name="Abrahante J.E."/>
            <person name="Garbe J."/>
        </authorList>
    </citation>
    <scope>NUCLEOTIDE SEQUENCE</scope>
    <source>
        <strain evidence="2">Duluth1</strain>
        <tissue evidence="2">Whole animal</tissue>
    </source>
</reference>
<gene>
    <name evidence="2" type="ORF">DPMN_029164</name>
</gene>
<sequence length="64" mass="6704">MNRGSTGMNRGSTRDKRDDRGQPGLHWVSIKMYNTSGSHKEGPATTGAAPGTTGTAQGTTRMAP</sequence>
<feature type="compositionally biased region" description="Low complexity" evidence="1">
    <location>
        <begin position="43"/>
        <end position="64"/>
    </location>
</feature>
<feature type="region of interest" description="Disordered" evidence="1">
    <location>
        <begin position="1"/>
        <end position="64"/>
    </location>
</feature>
<feature type="compositionally biased region" description="Polar residues" evidence="1">
    <location>
        <begin position="1"/>
        <end position="11"/>
    </location>
</feature>
<name>A0A9D4M0A0_DREPO</name>
<reference evidence="2" key="1">
    <citation type="journal article" date="2019" name="bioRxiv">
        <title>The Genome of the Zebra Mussel, Dreissena polymorpha: A Resource for Invasive Species Research.</title>
        <authorList>
            <person name="McCartney M.A."/>
            <person name="Auch B."/>
            <person name="Kono T."/>
            <person name="Mallez S."/>
            <person name="Zhang Y."/>
            <person name="Obille A."/>
            <person name="Becker A."/>
            <person name="Abrahante J.E."/>
            <person name="Garbe J."/>
            <person name="Badalamenti J.P."/>
            <person name="Herman A."/>
            <person name="Mangelson H."/>
            <person name="Liachko I."/>
            <person name="Sullivan S."/>
            <person name="Sone E.D."/>
            <person name="Koren S."/>
            <person name="Silverstein K.A.T."/>
            <person name="Beckman K.B."/>
            <person name="Gohl D.M."/>
        </authorList>
    </citation>
    <scope>NUCLEOTIDE SEQUENCE</scope>
    <source>
        <strain evidence="2">Duluth1</strain>
        <tissue evidence="2">Whole animal</tissue>
    </source>
</reference>
<dbReference type="AlphaFoldDB" id="A0A9D4M0A0"/>
<feature type="compositionally biased region" description="Basic and acidic residues" evidence="1">
    <location>
        <begin position="12"/>
        <end position="21"/>
    </location>
</feature>
<accession>A0A9D4M0A0</accession>
<evidence type="ECO:0000313" key="3">
    <source>
        <dbReference type="Proteomes" id="UP000828390"/>
    </source>
</evidence>
<evidence type="ECO:0000256" key="1">
    <source>
        <dbReference type="SAM" id="MobiDB-lite"/>
    </source>
</evidence>
<dbReference type="EMBL" id="JAIWYP010000002">
    <property type="protein sequence ID" value="KAH3866111.1"/>
    <property type="molecule type" value="Genomic_DNA"/>
</dbReference>
<keyword evidence="3" id="KW-1185">Reference proteome</keyword>